<dbReference type="GO" id="GO:0046872">
    <property type="term" value="F:metal ion binding"/>
    <property type="evidence" value="ECO:0007669"/>
    <property type="project" value="UniProtKB-KW"/>
</dbReference>
<dbReference type="NCBIfam" id="NF003976">
    <property type="entry name" value="PRK05469.1"/>
    <property type="match status" value="1"/>
</dbReference>
<dbReference type="InterPro" id="IPR011650">
    <property type="entry name" value="Peptidase_M20_dimer"/>
</dbReference>
<dbReference type="GO" id="GO:0006508">
    <property type="term" value="P:proteolysis"/>
    <property type="evidence" value="ECO:0007669"/>
    <property type="project" value="UniProtKB-KW"/>
</dbReference>
<keyword evidence="6" id="KW-0482">Metalloprotease</keyword>
<dbReference type="AlphaFoldDB" id="A0A955RPI1"/>
<evidence type="ECO:0000313" key="9">
    <source>
        <dbReference type="Proteomes" id="UP000701698"/>
    </source>
</evidence>
<keyword evidence="8" id="KW-0031">Aminopeptidase</keyword>
<evidence type="ECO:0000259" key="7">
    <source>
        <dbReference type="Pfam" id="PF07687"/>
    </source>
</evidence>
<dbReference type="GO" id="GO:0045148">
    <property type="term" value="F:tripeptide aminopeptidase activity"/>
    <property type="evidence" value="ECO:0007669"/>
    <property type="project" value="UniProtKB-EC"/>
</dbReference>
<dbReference type="SUPFAM" id="SSF55031">
    <property type="entry name" value="Bacterial exopeptidase dimerisation domain"/>
    <property type="match status" value="1"/>
</dbReference>
<dbReference type="Pfam" id="PF07687">
    <property type="entry name" value="M20_dimer"/>
    <property type="match status" value="1"/>
</dbReference>
<dbReference type="GO" id="GO:0005829">
    <property type="term" value="C:cytosol"/>
    <property type="evidence" value="ECO:0007669"/>
    <property type="project" value="TreeGrafter"/>
</dbReference>
<dbReference type="PANTHER" id="PTHR42994:SF1">
    <property type="entry name" value="PEPTIDASE T"/>
    <property type="match status" value="1"/>
</dbReference>
<accession>A0A955RPI1</accession>
<keyword evidence="3" id="KW-0479">Metal-binding</keyword>
<evidence type="ECO:0000256" key="5">
    <source>
        <dbReference type="ARBA" id="ARBA00022833"/>
    </source>
</evidence>
<dbReference type="PANTHER" id="PTHR42994">
    <property type="entry name" value="PEPTIDASE T"/>
    <property type="match status" value="1"/>
</dbReference>
<protein>
    <submittedName>
        <fullName evidence="8">Tripeptide aminopeptidase PepT</fullName>
        <ecNumber evidence="8">3.4.11.4</ecNumber>
    </submittedName>
</protein>
<evidence type="ECO:0000256" key="1">
    <source>
        <dbReference type="ARBA" id="ARBA00001947"/>
    </source>
</evidence>
<keyword evidence="5" id="KW-0862">Zinc</keyword>
<evidence type="ECO:0000256" key="3">
    <source>
        <dbReference type="ARBA" id="ARBA00022723"/>
    </source>
</evidence>
<name>A0A955RPI1_UNCKA</name>
<dbReference type="PROSITE" id="PS00758">
    <property type="entry name" value="ARGE_DAPE_CPG2_1"/>
    <property type="match status" value="1"/>
</dbReference>
<reference evidence="8" key="1">
    <citation type="submission" date="2020-04" db="EMBL/GenBank/DDBJ databases">
        <authorList>
            <person name="Zhang T."/>
        </authorList>
    </citation>
    <scope>NUCLEOTIDE SEQUENCE</scope>
    <source>
        <strain evidence="8">HKST-UBA01</strain>
    </source>
</reference>
<dbReference type="InterPro" id="IPR002933">
    <property type="entry name" value="Peptidase_M20"/>
</dbReference>
<keyword evidence="2" id="KW-0645">Protease</keyword>
<evidence type="ECO:0000256" key="2">
    <source>
        <dbReference type="ARBA" id="ARBA00022670"/>
    </source>
</evidence>
<sequence length="418" mass="46310">MKPDASLFESYEFQSVSYLSQLSQFGTPADLNGLTDEAKKRFMPCAEYVAQELKKIGLEDVVLTEEGYIYATIPATTDEDVPVIALMAHYDTALENPGEGTEAILHENYQGGDLSLPNNAVVIPEAELVEKIGHDIITGDGKNQLGADDKAGVATIIDVARFLTEHSDIPHGKVRIIINNNEEVGRGIEFLNYDTLGADFAYCVDDGEIGNLFEENFNAESVTVSIEGVTEHPGYAKGKMVNALNIANELVNILDSQFKGPEQTELREPYLGLNAITGTWTKADVKYVLRGFDTADIDLMQASIEAAINHLSQKYPKANLTQTWDQIYRYENSGEILKKHPKVNELAQKAYRAVGLEPHMKKVRGGFDGVKMSFDGLPTSDVFSAAYNMHGLNEWSTRQDLELTVKMLVNLLYLWSQE</sequence>
<reference evidence="8" key="2">
    <citation type="journal article" date="2021" name="Microbiome">
        <title>Successional dynamics and alternative stable states in a saline activated sludge microbial community over 9 years.</title>
        <authorList>
            <person name="Wang Y."/>
            <person name="Ye J."/>
            <person name="Ju F."/>
            <person name="Liu L."/>
            <person name="Boyd J.A."/>
            <person name="Deng Y."/>
            <person name="Parks D.H."/>
            <person name="Jiang X."/>
            <person name="Yin X."/>
            <person name="Woodcroft B.J."/>
            <person name="Tyson G.W."/>
            <person name="Hugenholtz P."/>
            <person name="Polz M.F."/>
            <person name="Zhang T."/>
        </authorList>
    </citation>
    <scope>NUCLEOTIDE SEQUENCE</scope>
    <source>
        <strain evidence="8">HKST-UBA01</strain>
    </source>
</reference>
<dbReference type="Gene3D" id="3.40.630.10">
    <property type="entry name" value="Zn peptidases"/>
    <property type="match status" value="1"/>
</dbReference>
<proteinExistence type="predicted"/>
<dbReference type="InterPro" id="IPR001261">
    <property type="entry name" value="ArgE/DapE_CS"/>
</dbReference>
<dbReference type="EC" id="3.4.11.4" evidence="8"/>
<dbReference type="EMBL" id="JAGQKX010000055">
    <property type="protein sequence ID" value="MCA9390264.1"/>
    <property type="molecule type" value="Genomic_DNA"/>
</dbReference>
<gene>
    <name evidence="8" type="primary">pepT</name>
    <name evidence="8" type="ORF">KC571_02565</name>
</gene>
<evidence type="ECO:0000313" key="8">
    <source>
        <dbReference type="EMBL" id="MCA9390264.1"/>
    </source>
</evidence>
<keyword evidence="4 8" id="KW-0378">Hydrolase</keyword>
<comment type="cofactor">
    <cofactor evidence="1">
        <name>Zn(2+)</name>
        <dbReference type="ChEBI" id="CHEBI:29105"/>
    </cofactor>
</comment>
<organism evidence="8 9">
    <name type="scientific">candidate division WWE3 bacterium</name>
    <dbReference type="NCBI Taxonomy" id="2053526"/>
    <lineage>
        <taxon>Bacteria</taxon>
        <taxon>Katanobacteria</taxon>
    </lineage>
</organism>
<dbReference type="SUPFAM" id="SSF53187">
    <property type="entry name" value="Zn-dependent exopeptidases"/>
    <property type="match status" value="1"/>
</dbReference>
<dbReference type="InterPro" id="IPR036264">
    <property type="entry name" value="Bact_exopeptidase_dim_dom"/>
</dbReference>
<dbReference type="Proteomes" id="UP000701698">
    <property type="component" value="Unassembled WGS sequence"/>
</dbReference>
<evidence type="ECO:0000256" key="4">
    <source>
        <dbReference type="ARBA" id="ARBA00022801"/>
    </source>
</evidence>
<evidence type="ECO:0000256" key="6">
    <source>
        <dbReference type="ARBA" id="ARBA00023049"/>
    </source>
</evidence>
<dbReference type="GO" id="GO:0008237">
    <property type="term" value="F:metallopeptidase activity"/>
    <property type="evidence" value="ECO:0007669"/>
    <property type="project" value="UniProtKB-KW"/>
</dbReference>
<dbReference type="Gene3D" id="3.30.70.360">
    <property type="match status" value="1"/>
</dbReference>
<feature type="domain" description="Peptidase M20 dimerisation" evidence="7">
    <location>
        <begin position="216"/>
        <end position="314"/>
    </location>
</feature>
<dbReference type="Pfam" id="PF01546">
    <property type="entry name" value="Peptidase_M20"/>
    <property type="match status" value="1"/>
</dbReference>
<dbReference type="PROSITE" id="PS00759">
    <property type="entry name" value="ARGE_DAPE_CPG2_2"/>
    <property type="match status" value="1"/>
</dbReference>
<comment type="caution">
    <text evidence="8">The sequence shown here is derived from an EMBL/GenBank/DDBJ whole genome shotgun (WGS) entry which is preliminary data.</text>
</comment>